<evidence type="ECO:0000256" key="6">
    <source>
        <dbReference type="SAM" id="Phobius"/>
    </source>
</evidence>
<feature type="domain" description="Cation efflux protein transmembrane" evidence="7">
    <location>
        <begin position="16"/>
        <end position="207"/>
    </location>
</feature>
<dbReference type="Gene3D" id="3.30.420.130">
    <property type="entry name" value="Dinitrogenase iron-molybdenum cofactor biosynthesis domain"/>
    <property type="match status" value="1"/>
</dbReference>
<name>A0A3B1AGC3_9ZZZZ</name>
<dbReference type="PANTHER" id="PTHR43840">
    <property type="entry name" value="MITOCHONDRIAL METAL TRANSPORTER 1-RELATED"/>
    <property type="match status" value="1"/>
</dbReference>
<feature type="transmembrane region" description="Helical" evidence="6">
    <location>
        <begin position="155"/>
        <end position="176"/>
    </location>
</feature>
<dbReference type="InterPro" id="IPR002524">
    <property type="entry name" value="Cation_efflux"/>
</dbReference>
<dbReference type="InterPro" id="IPR050291">
    <property type="entry name" value="CDF_Transporter"/>
</dbReference>
<dbReference type="InterPro" id="IPR027470">
    <property type="entry name" value="Cation_efflux_CTD"/>
</dbReference>
<evidence type="ECO:0000256" key="4">
    <source>
        <dbReference type="ARBA" id="ARBA00022989"/>
    </source>
</evidence>
<dbReference type="EMBL" id="UOFV01000162">
    <property type="protein sequence ID" value="VAW99032.1"/>
    <property type="molecule type" value="Genomic_DNA"/>
</dbReference>
<comment type="subcellular location">
    <subcellularLocation>
        <location evidence="1">Membrane</location>
        <topology evidence="1">Multi-pass membrane protein</topology>
    </subcellularLocation>
</comment>
<gene>
    <name evidence="9" type="ORF">MNBD_GAMMA19-593</name>
</gene>
<organism evidence="9">
    <name type="scientific">hydrothermal vent metagenome</name>
    <dbReference type="NCBI Taxonomy" id="652676"/>
    <lineage>
        <taxon>unclassified sequences</taxon>
        <taxon>metagenomes</taxon>
        <taxon>ecological metagenomes</taxon>
    </lineage>
</organism>
<reference evidence="9" key="1">
    <citation type="submission" date="2018-06" db="EMBL/GenBank/DDBJ databases">
        <authorList>
            <person name="Zhirakovskaya E."/>
        </authorList>
    </citation>
    <scope>NUCLEOTIDE SEQUENCE</scope>
</reference>
<proteinExistence type="predicted"/>
<dbReference type="SUPFAM" id="SSF161111">
    <property type="entry name" value="Cation efflux protein transmembrane domain-like"/>
    <property type="match status" value="1"/>
</dbReference>
<dbReference type="GO" id="GO:0016020">
    <property type="term" value="C:membrane"/>
    <property type="evidence" value="ECO:0007669"/>
    <property type="project" value="UniProtKB-SubCell"/>
</dbReference>
<dbReference type="Pfam" id="PF16916">
    <property type="entry name" value="ZT_dimer"/>
    <property type="match status" value="1"/>
</dbReference>
<evidence type="ECO:0000259" key="8">
    <source>
        <dbReference type="Pfam" id="PF16916"/>
    </source>
</evidence>
<feature type="transmembrane region" description="Helical" evidence="6">
    <location>
        <begin position="46"/>
        <end position="63"/>
    </location>
</feature>
<accession>A0A3B1AGC3</accession>
<evidence type="ECO:0000313" key="9">
    <source>
        <dbReference type="EMBL" id="VAW99032.1"/>
    </source>
</evidence>
<feature type="transmembrane region" description="Helical" evidence="6">
    <location>
        <begin position="182"/>
        <end position="199"/>
    </location>
</feature>
<protein>
    <submittedName>
        <fullName evidence="9">Cobalt-zinc-cadmium resistance protein</fullName>
    </submittedName>
</protein>
<feature type="domain" description="Cation efflux protein cytoplasmic" evidence="8">
    <location>
        <begin position="215"/>
        <end position="286"/>
    </location>
</feature>
<keyword evidence="2" id="KW-0813">Transport</keyword>
<feature type="transmembrane region" description="Helical" evidence="6">
    <location>
        <begin position="115"/>
        <end position="134"/>
    </location>
</feature>
<dbReference type="NCBIfam" id="TIGR01297">
    <property type="entry name" value="CDF"/>
    <property type="match status" value="1"/>
</dbReference>
<dbReference type="AlphaFoldDB" id="A0A3B1AGC3"/>
<feature type="transmembrane region" description="Helical" evidence="6">
    <location>
        <begin position="84"/>
        <end position="103"/>
    </location>
</feature>
<evidence type="ECO:0000259" key="7">
    <source>
        <dbReference type="Pfam" id="PF01545"/>
    </source>
</evidence>
<dbReference type="InterPro" id="IPR058533">
    <property type="entry name" value="Cation_efflux_TM"/>
</dbReference>
<dbReference type="Pfam" id="PF01545">
    <property type="entry name" value="Cation_efflux"/>
    <property type="match status" value="1"/>
</dbReference>
<keyword evidence="3 6" id="KW-0812">Transmembrane</keyword>
<dbReference type="SUPFAM" id="SSF160240">
    <property type="entry name" value="Cation efflux protein cytoplasmic domain-like"/>
    <property type="match status" value="1"/>
</dbReference>
<dbReference type="InterPro" id="IPR036837">
    <property type="entry name" value="Cation_efflux_CTD_sf"/>
</dbReference>
<dbReference type="Gene3D" id="1.20.1510.10">
    <property type="entry name" value="Cation efflux protein transmembrane domain"/>
    <property type="match status" value="1"/>
</dbReference>
<dbReference type="InterPro" id="IPR027469">
    <property type="entry name" value="Cation_efflux_TMD_sf"/>
</dbReference>
<dbReference type="PANTHER" id="PTHR43840:SF15">
    <property type="entry name" value="MITOCHONDRIAL METAL TRANSPORTER 1-RELATED"/>
    <property type="match status" value="1"/>
</dbReference>
<dbReference type="InterPro" id="IPR036105">
    <property type="entry name" value="DiNase_FeMo-co_biosyn_sf"/>
</dbReference>
<evidence type="ECO:0000256" key="5">
    <source>
        <dbReference type="ARBA" id="ARBA00023136"/>
    </source>
</evidence>
<evidence type="ECO:0000256" key="2">
    <source>
        <dbReference type="ARBA" id="ARBA00022448"/>
    </source>
</evidence>
<keyword evidence="4 6" id="KW-1133">Transmembrane helix</keyword>
<evidence type="ECO:0000256" key="3">
    <source>
        <dbReference type="ARBA" id="ARBA00022692"/>
    </source>
</evidence>
<dbReference type="GO" id="GO:0008324">
    <property type="term" value="F:monoatomic cation transmembrane transporter activity"/>
    <property type="evidence" value="ECO:0007669"/>
    <property type="project" value="InterPro"/>
</dbReference>
<keyword evidence="5 6" id="KW-0472">Membrane</keyword>
<dbReference type="Gene3D" id="3.30.70.1350">
    <property type="entry name" value="Cation efflux protein, cytoplasmic domain"/>
    <property type="match status" value="1"/>
</dbReference>
<sequence length="385" mass="42372">MMLSYIKQSDEKQRWLLASTLLNAVLAAAKIGWGFAMNSTLVTADGIHSISDVFGALLILLALHFAAHKSERFPFGLHKLEDMAALLGGLGILFAGYEIIRSVFFDQGIRTPEAIWTTVAFIVAILVIQAVFYVTELQAAKRLNSPGVKADAINWLGDIGAGMVVVSGLVAHHYNILYAQEIAVVIIVFMIFQGAYEILKESIFSLLDAADTTLTKKVCDLLIAEPGVTQIKRLTVRKSGSVYFANIELRIAENSIVKAHNQIDRIVENLHREIHSLESVTIHYEPDHPPYKTTVKLLSEDKKTLSHRFGAAAWLRIIKTHPGGGTLSDTLIANPSKDAPKGKAFHLAAWLISQRTDTVIMGSANIDENIIALFKTLGVEFHHEN</sequence>
<evidence type="ECO:0000256" key="1">
    <source>
        <dbReference type="ARBA" id="ARBA00004141"/>
    </source>
</evidence>